<protein>
    <recommendedName>
        <fullName evidence="5">C3H1-type domain-containing protein</fullName>
    </recommendedName>
</protein>
<dbReference type="EMBL" id="BDSA01000009">
    <property type="protein sequence ID" value="GBE62937.1"/>
    <property type="molecule type" value="Genomic_DNA"/>
</dbReference>
<keyword evidence="4" id="KW-1185">Reference proteome</keyword>
<proteinExistence type="predicted"/>
<organism evidence="3 4">
    <name type="scientific">Babesia ovata</name>
    <dbReference type="NCBI Taxonomy" id="189622"/>
    <lineage>
        <taxon>Eukaryota</taxon>
        <taxon>Sar</taxon>
        <taxon>Alveolata</taxon>
        <taxon>Apicomplexa</taxon>
        <taxon>Aconoidasida</taxon>
        <taxon>Piroplasmida</taxon>
        <taxon>Babesiidae</taxon>
        <taxon>Babesia</taxon>
    </lineage>
</organism>
<feature type="coiled-coil region" evidence="1">
    <location>
        <begin position="239"/>
        <end position="266"/>
    </location>
</feature>
<evidence type="ECO:0000313" key="3">
    <source>
        <dbReference type="EMBL" id="GBE62937.1"/>
    </source>
</evidence>
<dbReference type="OrthoDB" id="10557750at2759"/>
<feature type="transmembrane region" description="Helical" evidence="2">
    <location>
        <begin position="1412"/>
        <end position="1437"/>
    </location>
</feature>
<comment type="caution">
    <text evidence="3">The sequence shown here is derived from an EMBL/GenBank/DDBJ whole genome shotgun (WGS) entry which is preliminary data.</text>
</comment>
<reference evidence="3 4" key="1">
    <citation type="journal article" date="2017" name="BMC Genomics">
        <title>Whole-genome assembly of Babesia ovata and comparative genomics between closely related pathogens.</title>
        <authorList>
            <person name="Yamagishi J."/>
            <person name="Asada M."/>
            <person name="Hakimi H."/>
            <person name="Tanaka T.Q."/>
            <person name="Sugimoto C."/>
            <person name="Kawazu S."/>
        </authorList>
    </citation>
    <scope>NUCLEOTIDE SEQUENCE [LARGE SCALE GENOMIC DNA]</scope>
    <source>
        <strain evidence="3 4">Miyake</strain>
    </source>
</reference>
<dbReference type="VEuPathDB" id="PiroplasmaDB:BOVATA_044300"/>
<dbReference type="GeneID" id="39876707"/>
<keyword evidence="1" id="KW-0175">Coiled coil</keyword>
<keyword evidence="2" id="KW-1133">Transmembrane helix</keyword>
<keyword evidence="2" id="KW-0472">Membrane</keyword>
<dbReference type="Proteomes" id="UP000236319">
    <property type="component" value="Unassembled WGS sequence"/>
</dbReference>
<evidence type="ECO:0000256" key="2">
    <source>
        <dbReference type="SAM" id="Phobius"/>
    </source>
</evidence>
<evidence type="ECO:0000313" key="4">
    <source>
        <dbReference type="Proteomes" id="UP000236319"/>
    </source>
</evidence>
<sequence>MAFLHGVLESVKGDESVTTYNEYIDSPKINNVIDTLSTSVGKGREAFQAAVRQVEERTGRVTRHLEALKHNITTDKSNIDRESINDLTYLVSEWSKRAKVYVTMAQQADEAREELDPQLSGKLDKHVSLVVQVTETFKMEAENGDLDTMFKLAGEKMGEVTGQVARIAEEKSRSLRRYLKHHIGKLRTKLHELRIGKFKGLQDSVDKDLQYAFNTVSGALANLNDRYTSDVSSPLERILAEASAVLEGVQRDKNALKDQVSSLNTRMSGLLAAAADVKSKVPTEFSAFNNIMGDWTVSTQIWPLTQAIKMNVGNYLESLKSDLAQAVSVAIESNPVGGNYPGLKALQGTDLWKVQEVSRWIDGPMRDPSPTGPGAKLERVLNNLHGAKREWSSIRSNISFNIFNGIKEEFGKKATNAEVEEKLFNLLKATADEAINKLQAAVTKIVGDQRNTKDTLDGIKKALTALQSKEESGVTTAADGGQSPLEKKAFDLHKMIESFLTDKVGKNIDDHHPKEGTVYKDLLKLKKDVNDLGEKVKEIKNKITPVSEDLEMCILDANAVLTNAPMETNKIINQLRDEVNSYIGSEFREMKAKAKSLYTARKTQEVTALQKIVEKEFNDIKIIINNDKILGLKNLLTNLKKKFVDTLHPFAQTLSTSQAPAEQKKLADLAQKVSACFQTFLAEMQQQGDIILLRPYLHQLSNAINTLLNPLTHYNHRFSVDLESLKTALADIHMSLYYGNTKMISTVLKHALNEFAAELDKAYISRYTEETFAEKLVKNFKTVVTPQNSYDTYDVTEQGTKLSYVCLTIFQIIHRHLSTLLDGCDNEWRALKTNLTGHNSLATFFESCGYEVSDSTTVHNGELRNNMKGEEILTKLKTENIFGSNLLKGPAIDVSYYLKLYCRVCHISTFSSKKHPCSVFDMLCWLNGLQFNRAYSVVRDHIKTMFPKPKNYEDREYIDIPPKDLTFHAYPDVFTAANMQATIRDISRQAHDVLTTIVGTGDASTMYACEYSNNTLNFSYPSDSATCFDMLISIFRKILPTLRFLEQMCHLKTEYYGWSRCAYGNGVQTSCSQCGQHSTVHPSPSHECSVTSPLHLYLTDGLRGMLPHELTNVGCKSVCSSCPKSAPGMPCLTPLGFTSFSGSKRTGSDLCKVLTKFLSNDYVKCLFTLSPKAPSTLPEHLSYLINHFGGWQQNPPTSKNGLQLAFEKSMKKLSIDQVSDANKLGTTLRNMYGFKNTKNGVTIPHPDDNHTDLISVCLPQNMTSCAGRDYRCAPYLSSLTNDSYYCMATKHADLYLSWAIYLPWNLWDLLKRLLDAFQSIDCKSFGCSAYSTKPGKHGVDFNCKCKALTRCRGVLPTFYQYGFTFGNPQMLLDGATRKFCTDFCTQMRNVLHSKYFQILFEECDNFLCTIRWPFMLTLLALWSLSLLYLLHIAVVRLDVLRIRSHLRSPSSHRIAAQSLLAAVRVKALANVKYFSP</sequence>
<name>A0A2H6KIX1_9APIC</name>
<evidence type="ECO:0008006" key="5">
    <source>
        <dbReference type="Google" id="ProtNLM"/>
    </source>
</evidence>
<dbReference type="RefSeq" id="XP_028869180.1">
    <property type="nucleotide sequence ID" value="XM_029013347.1"/>
</dbReference>
<accession>A0A2H6KIX1</accession>
<evidence type="ECO:0000256" key="1">
    <source>
        <dbReference type="SAM" id="Coils"/>
    </source>
</evidence>
<keyword evidence="2" id="KW-0812">Transmembrane</keyword>
<gene>
    <name evidence="3" type="ORF">BOVATA_044300</name>
</gene>